<dbReference type="PROSITE" id="PS01129">
    <property type="entry name" value="PSI_RLU"/>
    <property type="match status" value="1"/>
</dbReference>
<evidence type="ECO:0000256" key="3">
    <source>
        <dbReference type="PROSITE-ProRule" id="PRU00182"/>
    </source>
</evidence>
<dbReference type="PROSITE" id="PS50889">
    <property type="entry name" value="S4"/>
    <property type="match status" value="1"/>
</dbReference>
<dbReference type="CDD" id="cd02869">
    <property type="entry name" value="PseudoU_synth_RluA_like"/>
    <property type="match status" value="1"/>
</dbReference>
<evidence type="ECO:0000313" key="7">
    <source>
        <dbReference type="Proteomes" id="UP000019438"/>
    </source>
</evidence>
<feature type="domain" description="RNA-binding S4" evidence="5">
    <location>
        <begin position="46"/>
        <end position="105"/>
    </location>
</feature>
<dbReference type="Gene3D" id="3.10.290.10">
    <property type="entry name" value="RNA-binding S4 domain"/>
    <property type="match status" value="1"/>
</dbReference>
<evidence type="ECO:0000259" key="5">
    <source>
        <dbReference type="SMART" id="SM00363"/>
    </source>
</evidence>
<dbReference type="KEGG" id="gbc:GbCGDNIH3_0582"/>
<dbReference type="InterPro" id="IPR036986">
    <property type="entry name" value="S4_RNA-bd_sf"/>
</dbReference>
<dbReference type="InterPro" id="IPR006145">
    <property type="entry name" value="PsdUridine_synth_RsuA/RluA"/>
</dbReference>
<dbReference type="SMART" id="SM00363">
    <property type="entry name" value="S4"/>
    <property type="match status" value="1"/>
</dbReference>
<dbReference type="GO" id="GO:0004730">
    <property type="term" value="F:pseudouridylate synthase activity"/>
    <property type="evidence" value="ECO:0007669"/>
    <property type="project" value="UniProtKB-EC"/>
</dbReference>
<dbReference type="Pfam" id="PF00849">
    <property type="entry name" value="PseudoU_synth_2"/>
    <property type="match status" value="1"/>
</dbReference>
<comment type="similarity">
    <text evidence="1">Belongs to the pseudouridine synthase RluA family.</text>
</comment>
<dbReference type="InterPro" id="IPR002942">
    <property type="entry name" value="S4_RNA-bd"/>
</dbReference>
<name>A0AAN0VF53_9PROT</name>
<dbReference type="SUPFAM" id="SSF55174">
    <property type="entry name" value="Alpha-L RNA-binding motif"/>
    <property type="match status" value="1"/>
</dbReference>
<organism evidence="6 7">
    <name type="scientific">Granulibacter bethesdensis</name>
    <dbReference type="NCBI Taxonomy" id="364410"/>
    <lineage>
        <taxon>Bacteria</taxon>
        <taxon>Pseudomonadati</taxon>
        <taxon>Pseudomonadota</taxon>
        <taxon>Alphaproteobacteria</taxon>
        <taxon>Acetobacterales</taxon>
        <taxon>Acetobacteraceae</taxon>
        <taxon>Granulibacter</taxon>
    </lineage>
</organism>
<keyword evidence="3" id="KW-0694">RNA-binding</keyword>
<dbReference type="EC" id="4.2.1.70" evidence="6"/>
<dbReference type="InterPro" id="IPR050188">
    <property type="entry name" value="RluA_PseudoU_synthase"/>
</dbReference>
<keyword evidence="2" id="KW-0413">Isomerase</keyword>
<dbReference type="EMBL" id="CP003181">
    <property type="protein sequence ID" value="AHJ62361.1"/>
    <property type="molecule type" value="Genomic_DNA"/>
</dbReference>
<dbReference type="PANTHER" id="PTHR21600:SF81">
    <property type="entry name" value="21S RRNA PSEUDOURIDINE(2819) SYNTHASE"/>
    <property type="match status" value="1"/>
</dbReference>
<keyword evidence="6" id="KW-0456">Lyase</keyword>
<dbReference type="SUPFAM" id="SSF55120">
    <property type="entry name" value="Pseudouridine synthase"/>
    <property type="match status" value="1"/>
</dbReference>
<protein>
    <submittedName>
        <fullName evidence="6">Ribosomal large subunit pseudouridine synthase C</fullName>
        <ecNumber evidence="6">4.2.1.70</ecNumber>
    </submittedName>
</protein>
<dbReference type="GO" id="GO:0120159">
    <property type="term" value="F:rRNA pseudouridine synthase activity"/>
    <property type="evidence" value="ECO:0007669"/>
    <property type="project" value="UniProtKB-ARBA"/>
</dbReference>
<feature type="region of interest" description="Disordered" evidence="4">
    <location>
        <begin position="87"/>
        <end position="114"/>
    </location>
</feature>
<dbReference type="GO" id="GO:0000455">
    <property type="term" value="P:enzyme-directed rRNA pseudouridine synthesis"/>
    <property type="evidence" value="ECO:0007669"/>
    <property type="project" value="TreeGrafter"/>
</dbReference>
<proteinExistence type="inferred from homology"/>
<dbReference type="InterPro" id="IPR020103">
    <property type="entry name" value="PsdUridine_synth_cat_dom_sf"/>
</dbReference>
<gene>
    <name evidence="6" type="ORF">GbCGDNIH3_0582</name>
</gene>
<dbReference type="Gene3D" id="3.30.2350.10">
    <property type="entry name" value="Pseudouridine synthase"/>
    <property type="match status" value="1"/>
</dbReference>
<accession>A0AAN0VF53</accession>
<evidence type="ECO:0000256" key="2">
    <source>
        <dbReference type="ARBA" id="ARBA00023235"/>
    </source>
</evidence>
<dbReference type="CDD" id="cd00165">
    <property type="entry name" value="S4"/>
    <property type="match status" value="1"/>
</dbReference>
<dbReference type="Proteomes" id="UP000019438">
    <property type="component" value="Chromosome"/>
</dbReference>
<reference evidence="7" key="1">
    <citation type="submission" date="2012-06" db="EMBL/GenBank/DDBJ databases">
        <title>Genome analysis of multiple Granulibacter bethesdensis isolates demonstrates substantial genome diversity.</title>
        <authorList>
            <person name="Greenberg D.E."/>
            <person name="Porcella S.F."/>
            <person name="Zarember K."/>
            <person name="Zelazny A.M."/>
            <person name="Bruno D."/>
            <person name="Martens C."/>
            <person name="Barbian K.D."/>
            <person name="Jaske E."/>
            <person name="Holland S.M."/>
        </authorList>
    </citation>
    <scope>NUCLEOTIDE SEQUENCE [LARGE SCALE GENOMIC DNA]</scope>
    <source>
        <strain evidence="7">CGDNIH3</strain>
    </source>
</reference>
<evidence type="ECO:0000256" key="1">
    <source>
        <dbReference type="ARBA" id="ARBA00010876"/>
    </source>
</evidence>
<dbReference type="InterPro" id="IPR006224">
    <property type="entry name" value="PsdUridine_synth_RluA-like_CS"/>
</dbReference>
<dbReference type="PANTHER" id="PTHR21600">
    <property type="entry name" value="MITOCHONDRIAL RNA PSEUDOURIDINE SYNTHASE"/>
    <property type="match status" value="1"/>
</dbReference>
<dbReference type="GO" id="GO:0003723">
    <property type="term" value="F:RNA binding"/>
    <property type="evidence" value="ECO:0007669"/>
    <property type="project" value="UniProtKB-KW"/>
</dbReference>
<dbReference type="AlphaFoldDB" id="A0AAN0VF53"/>
<evidence type="ECO:0000313" key="6">
    <source>
        <dbReference type="EMBL" id="AHJ62361.1"/>
    </source>
</evidence>
<evidence type="ECO:0000256" key="4">
    <source>
        <dbReference type="SAM" id="MobiDB-lite"/>
    </source>
</evidence>
<sequence>MLREQVLRGHNRLCALRRVSAVVSPIRNTTIMSVTTRQVTDDEADIRLDRWFRRHYPSLTQVAIQKMCRTGQIRVDGARAEAATRLQPGQSVRIPPLKVPSAAEQEGEGPRALDPIQQKELESWILYKDDHLIVLNKPSGLPSQGGPGITRHLDGLLDGLRFGREDRPRLVHRLDRDTSGVIVIARSPGVAAKLAALFRTRETEKVYWAVVAGRPVPVEGRIDRPLLRQNDRNEPVVLADRKDRDKVTAITDYRTLDHAARKLAWLELRPLTGRMHQLRVHCAAMDAPILGDERYGSWRNTDERGVRNTALVEGLSRRLHLHARRLSLPHPAGGILSVEADLSPHMAETFETLGFTAPKAREGRLR</sequence>